<proteinExistence type="predicted"/>
<dbReference type="RefSeq" id="WP_205257033.1">
    <property type="nucleotide sequence ID" value="NZ_BAAAPV010000001.1"/>
</dbReference>
<keyword evidence="2" id="KW-1185">Reference proteome</keyword>
<dbReference type="Proteomes" id="UP000663801">
    <property type="component" value="Unassembled WGS sequence"/>
</dbReference>
<name>A0A938YJ38_9ACTN</name>
<evidence type="ECO:0000313" key="1">
    <source>
        <dbReference type="EMBL" id="MBM9476917.1"/>
    </source>
</evidence>
<accession>A0A938YJ38</accession>
<evidence type="ECO:0000313" key="2">
    <source>
        <dbReference type="Proteomes" id="UP000663801"/>
    </source>
</evidence>
<gene>
    <name evidence="1" type="ORF">JL107_10710</name>
</gene>
<dbReference type="AlphaFoldDB" id="A0A938YJ38"/>
<sequence>MTLPLFVDSEPEEALASAGVVLGPMGTAEKPRQVELPPLGAKIPIYFFIRRTETVSQRSGPASIKSVQKYKRSSSHKGAELMVHFNLWYKDRKTLLNRVRWIDQLANYYVEFYLDQATSTVVFCNEERLKDHGNRGKRVPGLKLREWPSLDFLTEEDFVPMRDVPIREILALPTGDYMFPEGGSVVSPGRHGRDWEPAHVLLEEWSHDIDSQQTVQKFEIGFYRAYDSKGEIGG</sequence>
<protein>
    <submittedName>
        <fullName evidence="1">Uncharacterized protein</fullName>
    </submittedName>
</protein>
<reference evidence="1" key="1">
    <citation type="submission" date="2021-01" db="EMBL/GenBank/DDBJ databases">
        <title>KCTC 19127 draft genome.</title>
        <authorList>
            <person name="An D."/>
        </authorList>
    </citation>
    <scope>NUCLEOTIDE SEQUENCE</scope>
    <source>
        <strain evidence="1">KCTC 19127</strain>
    </source>
</reference>
<organism evidence="1 2">
    <name type="scientific">Nakamurella flavida</name>
    <dbReference type="NCBI Taxonomy" id="363630"/>
    <lineage>
        <taxon>Bacteria</taxon>
        <taxon>Bacillati</taxon>
        <taxon>Actinomycetota</taxon>
        <taxon>Actinomycetes</taxon>
        <taxon>Nakamurellales</taxon>
        <taxon>Nakamurellaceae</taxon>
        <taxon>Nakamurella</taxon>
    </lineage>
</organism>
<dbReference type="EMBL" id="JAERWL010000009">
    <property type="protein sequence ID" value="MBM9476917.1"/>
    <property type="molecule type" value="Genomic_DNA"/>
</dbReference>
<comment type="caution">
    <text evidence="1">The sequence shown here is derived from an EMBL/GenBank/DDBJ whole genome shotgun (WGS) entry which is preliminary data.</text>
</comment>